<keyword evidence="2" id="KW-1185">Reference proteome</keyword>
<feature type="non-terminal residue" evidence="1">
    <location>
        <position position="68"/>
    </location>
</feature>
<gene>
    <name evidence="1" type="ORF">LITE_LOCUS29218</name>
</gene>
<accession>A0AAV0ML22</accession>
<reference evidence="1" key="1">
    <citation type="submission" date="2022-08" db="EMBL/GenBank/DDBJ databases">
        <authorList>
            <person name="Gutierrez-Valencia J."/>
        </authorList>
    </citation>
    <scope>NUCLEOTIDE SEQUENCE</scope>
</reference>
<organism evidence="1 2">
    <name type="scientific">Linum tenue</name>
    <dbReference type="NCBI Taxonomy" id="586396"/>
    <lineage>
        <taxon>Eukaryota</taxon>
        <taxon>Viridiplantae</taxon>
        <taxon>Streptophyta</taxon>
        <taxon>Embryophyta</taxon>
        <taxon>Tracheophyta</taxon>
        <taxon>Spermatophyta</taxon>
        <taxon>Magnoliopsida</taxon>
        <taxon>eudicotyledons</taxon>
        <taxon>Gunneridae</taxon>
        <taxon>Pentapetalae</taxon>
        <taxon>rosids</taxon>
        <taxon>fabids</taxon>
        <taxon>Malpighiales</taxon>
        <taxon>Linaceae</taxon>
        <taxon>Linum</taxon>
    </lineage>
</organism>
<protein>
    <submittedName>
        <fullName evidence="1">Uncharacterized protein</fullName>
    </submittedName>
</protein>
<comment type="caution">
    <text evidence="1">The sequence shown here is derived from an EMBL/GenBank/DDBJ whole genome shotgun (WGS) entry which is preliminary data.</text>
</comment>
<sequence>MDDSLEAVRCVVESLKIIARQASLRVAEYAFHYAKANIIKGILYGHKSSGDQSSGLNFLPVAFLFHLE</sequence>
<name>A0AAV0ML22_9ROSI</name>
<dbReference type="AlphaFoldDB" id="A0AAV0ML22"/>
<evidence type="ECO:0000313" key="2">
    <source>
        <dbReference type="Proteomes" id="UP001154282"/>
    </source>
</evidence>
<dbReference type="EMBL" id="CAMGYJ010000007">
    <property type="protein sequence ID" value="CAI0446930.1"/>
    <property type="molecule type" value="Genomic_DNA"/>
</dbReference>
<proteinExistence type="predicted"/>
<dbReference type="Proteomes" id="UP001154282">
    <property type="component" value="Unassembled WGS sequence"/>
</dbReference>
<evidence type="ECO:0000313" key="1">
    <source>
        <dbReference type="EMBL" id="CAI0446930.1"/>
    </source>
</evidence>